<protein>
    <submittedName>
        <fullName evidence="1">Uncharacterized protein</fullName>
    </submittedName>
</protein>
<dbReference type="GeneID" id="18932531"/>
<dbReference type="OrthoDB" id="10498448at2759"/>
<evidence type="ECO:0000313" key="1">
    <source>
        <dbReference type="EMBL" id="EGG11021.1"/>
    </source>
</evidence>
<proteinExistence type="predicted"/>
<gene>
    <name evidence="1" type="ORF">MELLADRAFT_74138</name>
</gene>
<name>F4R9Q8_MELLP</name>
<dbReference type="Proteomes" id="UP000001072">
    <property type="component" value="Unassembled WGS sequence"/>
</dbReference>
<dbReference type="VEuPathDB" id="FungiDB:MELLADRAFT_74138"/>
<reference evidence="2" key="1">
    <citation type="journal article" date="2011" name="Proc. Natl. Acad. Sci. U.S.A.">
        <title>Obligate biotrophy features unraveled by the genomic analysis of rust fungi.</title>
        <authorList>
            <person name="Duplessis S."/>
            <person name="Cuomo C.A."/>
            <person name="Lin Y.-C."/>
            <person name="Aerts A."/>
            <person name="Tisserant E."/>
            <person name="Veneault-Fourrey C."/>
            <person name="Joly D.L."/>
            <person name="Hacquard S."/>
            <person name="Amselem J."/>
            <person name="Cantarel B.L."/>
            <person name="Chiu R."/>
            <person name="Coutinho P.M."/>
            <person name="Feau N."/>
            <person name="Field M."/>
            <person name="Frey P."/>
            <person name="Gelhaye E."/>
            <person name="Goldberg J."/>
            <person name="Grabherr M.G."/>
            <person name="Kodira C.D."/>
            <person name="Kohler A."/>
            <person name="Kuees U."/>
            <person name="Lindquist E.A."/>
            <person name="Lucas S.M."/>
            <person name="Mago R."/>
            <person name="Mauceli E."/>
            <person name="Morin E."/>
            <person name="Murat C."/>
            <person name="Pangilinan J.L."/>
            <person name="Park R."/>
            <person name="Pearson M."/>
            <person name="Quesneville H."/>
            <person name="Rouhier N."/>
            <person name="Sakthikumar S."/>
            <person name="Salamov A.A."/>
            <person name="Schmutz J."/>
            <person name="Selles B."/>
            <person name="Shapiro H."/>
            <person name="Tanguay P."/>
            <person name="Tuskan G.A."/>
            <person name="Henrissat B."/>
            <person name="Van de Peer Y."/>
            <person name="Rouze P."/>
            <person name="Ellis J.G."/>
            <person name="Dodds P.N."/>
            <person name="Schein J.E."/>
            <person name="Zhong S."/>
            <person name="Hamelin R.C."/>
            <person name="Grigoriev I.V."/>
            <person name="Szabo L.J."/>
            <person name="Martin F."/>
        </authorList>
    </citation>
    <scope>NUCLEOTIDE SEQUENCE [LARGE SCALE GENOMIC DNA]</scope>
    <source>
        <strain evidence="2">98AG31 / pathotype 3-4-7</strain>
    </source>
</reference>
<keyword evidence="2" id="KW-1185">Reference proteome</keyword>
<dbReference type="EMBL" id="GL883093">
    <property type="protein sequence ID" value="EGG11021.1"/>
    <property type="molecule type" value="Genomic_DNA"/>
</dbReference>
<organism evidence="2">
    <name type="scientific">Melampsora larici-populina (strain 98AG31 / pathotype 3-4-7)</name>
    <name type="common">Poplar leaf rust fungus</name>
    <dbReference type="NCBI Taxonomy" id="747676"/>
    <lineage>
        <taxon>Eukaryota</taxon>
        <taxon>Fungi</taxon>
        <taxon>Dikarya</taxon>
        <taxon>Basidiomycota</taxon>
        <taxon>Pucciniomycotina</taxon>
        <taxon>Pucciniomycetes</taxon>
        <taxon>Pucciniales</taxon>
        <taxon>Melampsoraceae</taxon>
        <taxon>Melampsora</taxon>
    </lineage>
</organism>
<dbReference type="KEGG" id="mlr:MELLADRAFT_74138"/>
<dbReference type="RefSeq" id="XP_007405623.1">
    <property type="nucleotide sequence ID" value="XM_007405561.1"/>
</dbReference>
<dbReference type="HOGENOM" id="CLU_154739_0_0_1"/>
<sequence length="102" mass="11716">MREIDWLNVPMLKNLRTVVTDLFASEESWLDALRFAGGNAFKSLPNVKYIFFVGNPLFKHKGINPHLVRFLDANGVQSRLVEDSSWDKTMELDYKLNGPMNS</sequence>
<accession>F4R9Q8</accession>
<evidence type="ECO:0000313" key="2">
    <source>
        <dbReference type="Proteomes" id="UP000001072"/>
    </source>
</evidence>
<dbReference type="AlphaFoldDB" id="F4R9Q8"/>
<dbReference type="InParanoid" id="F4R9Q8"/>